<name>A0AAW6U1B7_9BACT</name>
<dbReference type="RefSeq" id="WP_349246046.1">
    <property type="nucleotide sequence ID" value="NZ_JASCXX010000023.1"/>
</dbReference>
<evidence type="ECO:0000313" key="3">
    <source>
        <dbReference type="Proteomes" id="UP001431776"/>
    </source>
</evidence>
<dbReference type="EMBL" id="JASCXX010000023">
    <property type="protein sequence ID" value="MDI6450635.1"/>
    <property type="molecule type" value="Genomic_DNA"/>
</dbReference>
<evidence type="ECO:0000313" key="2">
    <source>
        <dbReference type="EMBL" id="MDI6450635.1"/>
    </source>
</evidence>
<accession>A0AAW6U1B7</accession>
<feature type="domain" description="Metallo-beta-lactamase" evidence="1">
    <location>
        <begin position="25"/>
        <end position="204"/>
    </location>
</feature>
<dbReference type="Gene3D" id="3.60.15.10">
    <property type="entry name" value="Ribonuclease Z/Hydroxyacylglutathione hydrolase-like"/>
    <property type="match status" value="1"/>
</dbReference>
<dbReference type="SUPFAM" id="SSF56281">
    <property type="entry name" value="Metallo-hydrolase/oxidoreductase"/>
    <property type="match status" value="1"/>
</dbReference>
<evidence type="ECO:0000259" key="1">
    <source>
        <dbReference type="SMART" id="SM00849"/>
    </source>
</evidence>
<organism evidence="2 3">
    <name type="scientific">Anaerobaca lacustris</name>
    <dbReference type="NCBI Taxonomy" id="3044600"/>
    <lineage>
        <taxon>Bacteria</taxon>
        <taxon>Pseudomonadati</taxon>
        <taxon>Planctomycetota</taxon>
        <taxon>Phycisphaerae</taxon>
        <taxon>Sedimentisphaerales</taxon>
        <taxon>Anaerobacaceae</taxon>
        <taxon>Anaerobaca</taxon>
    </lineage>
</organism>
<dbReference type="InterPro" id="IPR001279">
    <property type="entry name" value="Metallo-B-lactamas"/>
</dbReference>
<dbReference type="Proteomes" id="UP001431776">
    <property type="component" value="Unassembled WGS sequence"/>
</dbReference>
<gene>
    <name evidence="2" type="ORF">QJ522_16375</name>
</gene>
<proteinExistence type="predicted"/>
<comment type="caution">
    <text evidence="2">The sequence shown here is derived from an EMBL/GenBank/DDBJ whole genome shotgun (WGS) entry which is preliminary data.</text>
</comment>
<dbReference type="Pfam" id="PF12706">
    <property type="entry name" value="Lactamase_B_2"/>
    <property type="match status" value="1"/>
</dbReference>
<keyword evidence="3" id="KW-1185">Reference proteome</keyword>
<reference evidence="2" key="1">
    <citation type="submission" date="2023-05" db="EMBL/GenBank/DDBJ databases">
        <title>Anaerotaeda fermentans gen. nov., sp. nov., a novel anaerobic planctomycete of the new family within the order Sedimentisphaerales isolated from Taman Peninsula, Russia.</title>
        <authorList>
            <person name="Khomyakova M.A."/>
            <person name="Merkel A.Y."/>
            <person name="Slobodkin A.I."/>
        </authorList>
    </citation>
    <scope>NUCLEOTIDE SEQUENCE</scope>
    <source>
        <strain evidence="2">M17dextr</strain>
    </source>
</reference>
<sequence length="275" mass="29610">MRLFIGGMRGSQPALGSGFDEFGGDTTSLLLVGSHGERLVLDAGTGMRAVAGQLGRTEPGRITVLFSHYHLDHLIGLTMNPLLYRSEWSFRFVGPTFVDGGVRSAVTGLLAQPYWPISWKQMRAQVEFAEFPAEGVQVGGLRVQGCPVPHPGGSLAYRVDDAGGASLVFATDIEWQDRTDAFETAFKTLCREPRSAEMLVIDAHFGRVQQEAFAGWGHTSWEDGVEIAASTGIPRVLLGHHAPGADDATLRALEQQVKDVSPGAALARAGQWIVI</sequence>
<dbReference type="InterPro" id="IPR036866">
    <property type="entry name" value="RibonucZ/Hydroxyglut_hydro"/>
</dbReference>
<protein>
    <submittedName>
        <fullName evidence="2">MBL fold metallo-hydrolase</fullName>
    </submittedName>
</protein>
<dbReference type="SMART" id="SM00849">
    <property type="entry name" value="Lactamase_B"/>
    <property type="match status" value="1"/>
</dbReference>
<dbReference type="AlphaFoldDB" id="A0AAW6U1B7"/>